<dbReference type="InterPro" id="IPR009056">
    <property type="entry name" value="Cyt_c-like_dom"/>
</dbReference>
<comment type="caution">
    <text evidence="7">The sequence shown here is derived from an EMBL/GenBank/DDBJ whole genome shotgun (WGS) entry which is preliminary data.</text>
</comment>
<evidence type="ECO:0000256" key="3">
    <source>
        <dbReference type="ARBA" id="ARBA00023004"/>
    </source>
</evidence>
<keyword evidence="3 4" id="KW-0408">Iron</keyword>
<keyword evidence="5" id="KW-0732">Signal</keyword>
<dbReference type="RefSeq" id="WP_059379774.1">
    <property type="nucleotide sequence ID" value="NZ_CP061008.1"/>
</dbReference>
<organism evidence="7 8">
    <name type="scientific">Alcaligenes xylosoxydans xylosoxydans</name>
    <name type="common">Achromobacter xylosoxidans</name>
    <dbReference type="NCBI Taxonomy" id="85698"/>
    <lineage>
        <taxon>Bacteria</taxon>
        <taxon>Pseudomonadati</taxon>
        <taxon>Pseudomonadota</taxon>
        <taxon>Betaproteobacteria</taxon>
        <taxon>Burkholderiales</taxon>
        <taxon>Alcaligenaceae</taxon>
        <taxon>Achromobacter</taxon>
    </lineage>
</organism>
<keyword evidence="1 4" id="KW-0349">Heme</keyword>
<dbReference type="SUPFAM" id="SSF46626">
    <property type="entry name" value="Cytochrome c"/>
    <property type="match status" value="1"/>
</dbReference>
<evidence type="ECO:0000256" key="5">
    <source>
        <dbReference type="SAM" id="SignalP"/>
    </source>
</evidence>
<dbReference type="GO" id="GO:0046872">
    <property type="term" value="F:metal ion binding"/>
    <property type="evidence" value="ECO:0007669"/>
    <property type="project" value="UniProtKB-KW"/>
</dbReference>
<proteinExistence type="predicted"/>
<evidence type="ECO:0000259" key="6">
    <source>
        <dbReference type="PROSITE" id="PS51007"/>
    </source>
</evidence>
<evidence type="ECO:0000313" key="7">
    <source>
        <dbReference type="EMBL" id="RPJ90650.1"/>
    </source>
</evidence>
<evidence type="ECO:0000256" key="1">
    <source>
        <dbReference type="ARBA" id="ARBA00022617"/>
    </source>
</evidence>
<keyword evidence="2 4" id="KW-0479">Metal-binding</keyword>
<dbReference type="InterPro" id="IPR036909">
    <property type="entry name" value="Cyt_c-like_dom_sf"/>
</dbReference>
<evidence type="ECO:0000313" key="8">
    <source>
        <dbReference type="Proteomes" id="UP000285324"/>
    </source>
</evidence>
<sequence length="114" mass="11747">MRETALALPRKRAFGAGLLIACLHAGVLAADPDMEAGRALFVGATPACAICHTLNDAQSSGAIGPKLDELKPDAARVETAIRNGIGQMPAYTSLSDKEIEVLAAYVAKATGAQQ</sequence>
<dbReference type="Pfam" id="PF13442">
    <property type="entry name" value="Cytochrome_CBB3"/>
    <property type="match status" value="1"/>
</dbReference>
<accession>A0A424WBU2</accession>
<gene>
    <name evidence="7" type="ORF">DY367_16795</name>
</gene>
<dbReference type="PROSITE" id="PS51007">
    <property type="entry name" value="CYTC"/>
    <property type="match status" value="1"/>
</dbReference>
<evidence type="ECO:0000256" key="4">
    <source>
        <dbReference type="PROSITE-ProRule" id="PRU00433"/>
    </source>
</evidence>
<dbReference type="Proteomes" id="UP000285324">
    <property type="component" value="Unassembled WGS sequence"/>
</dbReference>
<dbReference type="GO" id="GO:0020037">
    <property type="term" value="F:heme binding"/>
    <property type="evidence" value="ECO:0007669"/>
    <property type="project" value="InterPro"/>
</dbReference>
<dbReference type="EMBL" id="QVXO01000024">
    <property type="protein sequence ID" value="RPJ90650.1"/>
    <property type="molecule type" value="Genomic_DNA"/>
</dbReference>
<dbReference type="OrthoDB" id="9805828at2"/>
<dbReference type="AlphaFoldDB" id="A0A424WBU2"/>
<dbReference type="GO" id="GO:0009055">
    <property type="term" value="F:electron transfer activity"/>
    <property type="evidence" value="ECO:0007669"/>
    <property type="project" value="InterPro"/>
</dbReference>
<feature type="domain" description="Cytochrome c" evidence="6">
    <location>
        <begin position="32"/>
        <end position="110"/>
    </location>
</feature>
<feature type="chain" id="PRO_5018985683" evidence="5">
    <location>
        <begin position="30"/>
        <end position="114"/>
    </location>
</feature>
<evidence type="ECO:0000256" key="2">
    <source>
        <dbReference type="ARBA" id="ARBA00022723"/>
    </source>
</evidence>
<name>A0A424WBU2_ALCXX</name>
<protein>
    <submittedName>
        <fullName evidence="7">Cytochrome c</fullName>
    </submittedName>
</protein>
<dbReference type="Gene3D" id="1.10.760.10">
    <property type="entry name" value="Cytochrome c-like domain"/>
    <property type="match status" value="1"/>
</dbReference>
<reference evidence="7 8" key="1">
    <citation type="submission" date="2018-08" db="EMBL/GenBank/DDBJ databases">
        <title>Achromobacter xylosoxidans Genome sequencing and assembly.</title>
        <authorList>
            <person name="Wang R."/>
            <person name="Rensing C."/>
            <person name="Li Y."/>
        </authorList>
    </citation>
    <scope>NUCLEOTIDE SEQUENCE [LARGE SCALE GENOMIC DNA]</scope>
    <source>
        <strain evidence="7 8">GD003A</strain>
    </source>
</reference>
<feature type="signal peptide" evidence="5">
    <location>
        <begin position="1"/>
        <end position="29"/>
    </location>
</feature>